<keyword evidence="6" id="KW-0812">Transmembrane</keyword>
<feature type="domain" description="Protein kinase" evidence="15">
    <location>
        <begin position="6"/>
        <end position="271"/>
    </location>
</feature>
<dbReference type="GO" id="GO:0000155">
    <property type="term" value="F:phosphorelay sensor kinase activity"/>
    <property type="evidence" value="ECO:0007669"/>
    <property type="project" value="InterPro"/>
</dbReference>
<dbReference type="eggNOG" id="COG3899">
    <property type="taxonomic scope" value="Bacteria"/>
</dbReference>
<dbReference type="InterPro" id="IPR003594">
    <property type="entry name" value="HATPase_dom"/>
</dbReference>
<evidence type="ECO:0000256" key="7">
    <source>
        <dbReference type="ARBA" id="ARBA00022741"/>
    </source>
</evidence>
<feature type="domain" description="Histidine kinase" evidence="16">
    <location>
        <begin position="1866"/>
        <end position="2084"/>
    </location>
</feature>
<dbReference type="HOGENOM" id="CLU_000445_34_2_6"/>
<keyword evidence="11" id="KW-0902">Two-component regulatory system</keyword>
<evidence type="ECO:0000256" key="2">
    <source>
        <dbReference type="ARBA" id="ARBA00004370"/>
    </source>
</evidence>
<evidence type="ECO:0000256" key="4">
    <source>
        <dbReference type="ARBA" id="ARBA00022553"/>
    </source>
</evidence>
<evidence type="ECO:0000256" key="11">
    <source>
        <dbReference type="ARBA" id="ARBA00023012"/>
    </source>
</evidence>
<dbReference type="InterPro" id="IPR036890">
    <property type="entry name" value="HATPase_C_sf"/>
</dbReference>
<sequence>MTVPGYTLIAPVCETGDLHIYQACRTLDGLPVLLKMPSAARPAPVLLRRLEHELEMARDLDSSRIARPLALERQAGNAALVLAQGPVKTLASLLDSPLNVPTFLRIAIGITDALAEIHRHELVHKDIKPEHVLLDDADHVWLTGLGIASRLPRERQAPEPPEIIDGTLAYMAPEQTGRMNRSIDSRSDLYALGITFYQMLTGVLPFTGNDPMEWVHSHIARQPISPNQRVGGLPEPMSNMVMKLLAKTAEDRYQSAAGVGADLRNCQKQWESVGHIDSFPLGAQDVSDRLLIPEKLYGRQAEIDTLLAAFDQILTTGVPELVLVSGYSGVGKTALVNELYKALVSSRGLFAAGKFEQYKRNIPYATLIQALQNLVRQILGKAEAEVAMWRDMIQQAVGMNGQLIVSLVPEVELVIGKQTPLSVLAPKEAQNRFQMVLRRFLGVFARPEHPLVLFLDDLQWLDAATLELIEQLVTGSEVCHLLLVGAYRDNEVGPTHILMRMLDAMRKREAGLREIVLAPLAIEDVSSLIADSLHCDLGRVQPLASLVFQKTGGNPFFVIQFLTALAEEKLVVFDAGARCWSWDLARIHAKGYTDNVVELMVGKLNRLPAATLSTLEQFACLGHVAQISILTKVCGQSADALHASFWEAIRLGLVLCQGVTYTFSHDRVREAAYSLIPVEKRKSTHWKIGKLLLDDTASQARDEGFFDLINHLNLGRPLHATREEKSELAELNRQAGCRAMASAAFAAAMQYFDTGLKLLEKGAWLNQYSLALTLHQEAAEAACLCGRYDRLNELAEAVHLQAASLLDEIPIYETEIRALTAQGQLLPSIRHGLIVLGRLGMPLSEEPTAAEVEEHLERTLNLLKRRTIEALPNLPVMTSLDQLACIRILSALGEPAYAGSPQFFLVWASEMAELSLRHGNSALSPFAYSAFALALCASGREIELGSRLARAALALIEALNARTLRCRLLNIYGCTIQPWTEHLSKTLATLQEAIDVGAESGDFTSGSYAAFNSCTAALFMGEPLDKLSQRLSLNRAVIASMKQTYIGNWVAFHYLAIQRLRGTTSHPDELGSFDEERWLASAREANDQCGLAYYFLGKLIGCYLLGEAYPGEALDRLNDAKVNQTGFQGAFAVPVFYFYAALTLLKRGRSLTAGELDNVREYRNRLENLARLAPMNFRHKCDLLAAELARIDGEDWQAARFYEQAIVGAERNGFLHENAISHELAASFYLERGMEDTARYHIRSAHERYAEWQAWAKVSALEADYPRWLAPEVRKPPGLEAGGLDISTVMKAAHTIASEIEMNRLLADIMRIVIENAGAQKGFLVLHRDGAWQIAAKGEADKLDVEIALPVSLDKCEWVSSGIVRYVVRTKVSVVLDDAASRGEFINDPYIWRERTKSLMCAPLSSRGRLIGVLYLENNLTTHAFTAERVQLMEMLMSQAATSLENALVYEALRESESKYRRIVDTANEGIWSVDADLRTNFANAQMANMLGYSIEEMFGRSPEDFMFKEDLADQRRHMEARRQGVSEHYERRFRRKDGNELWAWVSATVIEDCNGCFMGSFAMLNDITERRLAEQAVRDSERRLARYIANLPAFFFTFRRTSEGGYCFPYASAGIRDLYGLDPEDVRDDMTRLHLMAHPDDRARIEARIEEAVHALAPFQIEFRISRPDLPERWIECRSVAVSDGDDSPLWYGIMLDITERKQAEEQVELLSFALNNVHEAAFLIDENARFHFVNEESCRILGYSHEALLGLGVADVDPDFPVERWPDHWHELKEKQTMLFEGRHRTKDGRIFPVEINANFIEYATQDYNLALVRDITERKQAEEELRRYRGQLEETVEHRTAELLLARNAAEAANKAKSAFLANMSHELRTPMNAILGFSNLMRRDPQITENQRVNLAIINRSGEHLLNLINDVLEVAKIEAGRLKLEIGLFDLAAMVRDVNEMMQIRAHEKGLWLLLDQSSEFPRYIKGDEGRIRQIIINLINNALKFTAEGGVTIRLGVKNNAREHLLIEVEDTGSGIAPENRQRLFEPFVQLSDDNARQGTGLGLAITRQFVQLMGGSIAVESILGKGALFRVDLPLAPAVAAESLEPQIRKSGEVVGLVPGQPGYRIMIVEDQRDNQLLLSRLMTDLGLEVKIAGNGEQCLQLFQDWKPDLIWMDRRMPVMDGIEATKRLRQLPEGATVKIVAVTASAFKEQEQEMLDAGMDDFVRKPYRFDEIYDCLSRHLGLQYVYVDEQPTEPVDTLRLSTEMLSVLPEELRNELIKALVSLDQEHIGTVIGRVLLYDSALYKTLSQLADEFDYPTILAALRTKVFKPDSEMHRTPR</sequence>
<proteinExistence type="predicted"/>
<dbReference type="InterPro" id="IPR029016">
    <property type="entry name" value="GAF-like_dom_sf"/>
</dbReference>
<dbReference type="Gene3D" id="1.10.510.10">
    <property type="entry name" value="Transferase(Phosphotransferase) domain 1"/>
    <property type="match status" value="1"/>
</dbReference>
<evidence type="ECO:0000256" key="12">
    <source>
        <dbReference type="ARBA" id="ARBA00023136"/>
    </source>
</evidence>
<dbReference type="InterPro" id="IPR000014">
    <property type="entry name" value="PAS"/>
</dbReference>
<dbReference type="SUPFAM" id="SSF56112">
    <property type="entry name" value="Protein kinase-like (PK-like)"/>
    <property type="match status" value="1"/>
</dbReference>
<dbReference type="InterPro" id="IPR000700">
    <property type="entry name" value="PAS-assoc_C"/>
</dbReference>
<dbReference type="Pfam" id="PF00072">
    <property type="entry name" value="Response_reg"/>
    <property type="match status" value="1"/>
</dbReference>
<dbReference type="FunFam" id="3.30.565.10:FF:000010">
    <property type="entry name" value="Sensor histidine kinase RcsC"/>
    <property type="match status" value="1"/>
</dbReference>
<dbReference type="PANTHER" id="PTHR43642">
    <property type="entry name" value="HYBRID SIGNAL TRANSDUCTION HISTIDINE KINASE G"/>
    <property type="match status" value="1"/>
</dbReference>
<evidence type="ECO:0000313" key="21">
    <source>
        <dbReference type="Proteomes" id="UP000008888"/>
    </source>
</evidence>
<keyword evidence="8" id="KW-0418">Kinase</keyword>
<keyword evidence="4 13" id="KW-0597">Phosphoprotein</keyword>
<dbReference type="eggNOG" id="COG2203">
    <property type="taxonomic scope" value="Bacteria"/>
</dbReference>
<dbReference type="SMART" id="SM00220">
    <property type="entry name" value="S_TKc"/>
    <property type="match status" value="1"/>
</dbReference>
<feature type="domain" description="PAS" evidence="18">
    <location>
        <begin position="1456"/>
        <end position="1511"/>
    </location>
</feature>
<dbReference type="Gene3D" id="3.30.565.10">
    <property type="entry name" value="Histidine kinase-like ATPase, C-terminal domain"/>
    <property type="match status" value="1"/>
</dbReference>
<dbReference type="GO" id="GO:0005524">
    <property type="term" value="F:ATP binding"/>
    <property type="evidence" value="ECO:0007669"/>
    <property type="project" value="UniProtKB-KW"/>
</dbReference>
<dbReference type="InterPro" id="IPR004358">
    <property type="entry name" value="Sig_transdc_His_kin-like_C"/>
</dbReference>
<dbReference type="CDD" id="cd14014">
    <property type="entry name" value="STKc_PknB_like"/>
    <property type="match status" value="1"/>
</dbReference>
<dbReference type="NCBIfam" id="TIGR00229">
    <property type="entry name" value="sensory_box"/>
    <property type="match status" value="3"/>
</dbReference>
<dbReference type="SMART" id="SM00387">
    <property type="entry name" value="HATPase_c"/>
    <property type="match status" value="1"/>
</dbReference>
<dbReference type="CDD" id="cd16922">
    <property type="entry name" value="HATPase_EvgS-ArcB-TorS-like"/>
    <property type="match status" value="1"/>
</dbReference>
<dbReference type="SUPFAM" id="SSF52172">
    <property type="entry name" value="CheY-like"/>
    <property type="match status" value="1"/>
</dbReference>
<feature type="coiled-coil region" evidence="14">
    <location>
        <begin position="1814"/>
        <end position="1841"/>
    </location>
</feature>
<dbReference type="InterPro" id="IPR013767">
    <property type="entry name" value="PAS_fold"/>
</dbReference>
<dbReference type="InterPro" id="IPR000719">
    <property type="entry name" value="Prot_kinase_dom"/>
</dbReference>
<feature type="domain" description="Response regulatory" evidence="17">
    <location>
        <begin position="2112"/>
        <end position="2228"/>
    </location>
</feature>
<dbReference type="Gene3D" id="3.40.50.300">
    <property type="entry name" value="P-loop containing nucleotide triphosphate hydrolases"/>
    <property type="match status" value="1"/>
</dbReference>
<dbReference type="InterPro" id="IPR013655">
    <property type="entry name" value="PAS_fold_3"/>
</dbReference>
<dbReference type="eggNOG" id="COG0515">
    <property type="taxonomic scope" value="Bacteria"/>
</dbReference>
<dbReference type="Pfam" id="PF13426">
    <property type="entry name" value="PAS_9"/>
    <property type="match status" value="1"/>
</dbReference>
<dbReference type="FunFam" id="1.10.287.130:FF:000004">
    <property type="entry name" value="Ethylene receptor 1"/>
    <property type="match status" value="1"/>
</dbReference>
<feature type="domain" description="PAC" evidence="19">
    <location>
        <begin position="1780"/>
        <end position="1830"/>
    </location>
</feature>
<dbReference type="Pfam" id="PF00989">
    <property type="entry name" value="PAS"/>
    <property type="match status" value="1"/>
</dbReference>
<keyword evidence="10" id="KW-1133">Transmembrane helix</keyword>
<dbReference type="GO" id="GO:0016020">
    <property type="term" value="C:membrane"/>
    <property type="evidence" value="ECO:0007669"/>
    <property type="project" value="UniProtKB-SubCell"/>
</dbReference>
<dbReference type="CDD" id="cd00130">
    <property type="entry name" value="PAS"/>
    <property type="match status" value="3"/>
</dbReference>
<evidence type="ECO:0000259" key="19">
    <source>
        <dbReference type="PROSITE" id="PS50113"/>
    </source>
</evidence>
<dbReference type="Pfam" id="PF02518">
    <property type="entry name" value="HATPase_c"/>
    <property type="match status" value="1"/>
</dbReference>
<keyword evidence="14" id="KW-0175">Coiled coil</keyword>
<evidence type="ECO:0000256" key="3">
    <source>
        <dbReference type="ARBA" id="ARBA00012438"/>
    </source>
</evidence>
<dbReference type="SUPFAM" id="SSF55874">
    <property type="entry name" value="ATPase domain of HSP90 chaperone/DNA topoisomerase II/histidine kinase"/>
    <property type="match status" value="1"/>
</dbReference>
<dbReference type="InterPro" id="IPR027417">
    <property type="entry name" value="P-loop_NTPase"/>
</dbReference>
<dbReference type="PROSITE" id="PS50011">
    <property type="entry name" value="PROTEIN_KINASE_DOM"/>
    <property type="match status" value="1"/>
</dbReference>
<accession>F9ZVT0</accession>
<keyword evidence="5" id="KW-0808">Transferase</keyword>
<dbReference type="InterPro" id="IPR011006">
    <property type="entry name" value="CheY-like_superfamily"/>
</dbReference>
<dbReference type="InterPro" id="IPR041664">
    <property type="entry name" value="AAA_16"/>
</dbReference>
<dbReference type="SMART" id="SM00065">
    <property type="entry name" value="GAF"/>
    <property type="match status" value="1"/>
</dbReference>
<dbReference type="PANTHER" id="PTHR43642:SF1">
    <property type="entry name" value="HYBRID SIGNAL TRANSDUCTION HISTIDINE KINASE G"/>
    <property type="match status" value="1"/>
</dbReference>
<reference key="2">
    <citation type="submission" date="2011-05" db="EMBL/GenBank/DDBJ databases">
        <title>Complete genome sequence of the aerobic marine methanotroph Methylomonas methanica MC09.</title>
        <authorList>
            <person name="Boden R."/>
            <person name="Cunliffe M."/>
            <person name="Scanlan J."/>
            <person name="Moussard H."/>
            <person name="Kits K.D."/>
            <person name="Klotz M."/>
            <person name="Jetten M."/>
            <person name="Vuilleumier S."/>
            <person name="Han J."/>
            <person name="Peters L."/>
            <person name="Mikhailova N."/>
            <person name="Teshima H."/>
            <person name="Tapia R."/>
            <person name="Kyrpides N."/>
            <person name="Ivanova N."/>
            <person name="Pagani I."/>
            <person name="Cheng J.-F."/>
            <person name="Goodwin L."/>
            <person name="Han C."/>
            <person name="Hauser L."/>
            <person name="Land M."/>
            <person name="Lapidus A."/>
            <person name="Lucas S."/>
            <person name="Pitluck S."/>
            <person name="Woyke T."/>
            <person name="Stein L.Y."/>
            <person name="Murrell C."/>
        </authorList>
    </citation>
    <scope>NUCLEOTIDE SEQUENCE</scope>
    <source>
        <strain>MC09</strain>
    </source>
</reference>
<dbReference type="SUPFAM" id="SSF47384">
    <property type="entry name" value="Homodimeric domain of signal transducing histidine kinase"/>
    <property type="match status" value="1"/>
</dbReference>
<dbReference type="eggNOG" id="COG0784">
    <property type="taxonomic scope" value="Bacteria"/>
</dbReference>
<evidence type="ECO:0000259" key="18">
    <source>
        <dbReference type="PROSITE" id="PS50112"/>
    </source>
</evidence>
<dbReference type="CDD" id="cd00082">
    <property type="entry name" value="HisKA"/>
    <property type="match status" value="1"/>
</dbReference>
<dbReference type="InterPro" id="IPR035965">
    <property type="entry name" value="PAS-like_dom_sf"/>
</dbReference>
<dbReference type="SMART" id="SM00091">
    <property type="entry name" value="PAS"/>
    <property type="match status" value="3"/>
</dbReference>
<dbReference type="InterPro" id="IPR005467">
    <property type="entry name" value="His_kinase_dom"/>
</dbReference>
<keyword evidence="9" id="KW-0067">ATP-binding</keyword>
<dbReference type="OrthoDB" id="9801841at2"/>
<dbReference type="Gene3D" id="3.40.50.2300">
    <property type="match status" value="1"/>
</dbReference>
<dbReference type="PROSITE" id="PS50112">
    <property type="entry name" value="PAS"/>
    <property type="match status" value="3"/>
</dbReference>
<dbReference type="Pfam" id="PF00069">
    <property type="entry name" value="Pkinase"/>
    <property type="match status" value="1"/>
</dbReference>
<feature type="domain" description="PAC" evidence="19">
    <location>
        <begin position="1528"/>
        <end position="1580"/>
    </location>
</feature>
<dbReference type="SMART" id="SM00086">
    <property type="entry name" value="PAC"/>
    <property type="match status" value="3"/>
</dbReference>
<evidence type="ECO:0000256" key="10">
    <source>
        <dbReference type="ARBA" id="ARBA00022989"/>
    </source>
</evidence>
<dbReference type="InterPro" id="IPR003018">
    <property type="entry name" value="GAF"/>
</dbReference>
<dbReference type="Gene3D" id="3.30.450.40">
    <property type="match status" value="1"/>
</dbReference>
<dbReference type="Proteomes" id="UP000008888">
    <property type="component" value="Chromosome"/>
</dbReference>
<evidence type="ECO:0000256" key="6">
    <source>
        <dbReference type="ARBA" id="ARBA00022692"/>
    </source>
</evidence>
<evidence type="ECO:0000256" key="9">
    <source>
        <dbReference type="ARBA" id="ARBA00022840"/>
    </source>
</evidence>
<dbReference type="Gene3D" id="1.10.287.130">
    <property type="match status" value="1"/>
</dbReference>
<keyword evidence="12" id="KW-0472">Membrane</keyword>
<keyword evidence="21" id="KW-1185">Reference proteome</keyword>
<evidence type="ECO:0000259" key="17">
    <source>
        <dbReference type="PROSITE" id="PS50110"/>
    </source>
</evidence>
<dbReference type="KEGG" id="mmt:Metme_1124"/>
<evidence type="ECO:0000256" key="8">
    <source>
        <dbReference type="ARBA" id="ARBA00022777"/>
    </source>
</evidence>
<dbReference type="PRINTS" id="PR00344">
    <property type="entry name" value="BCTRLSENSOR"/>
</dbReference>
<dbReference type="Pfam" id="PF13191">
    <property type="entry name" value="AAA_16"/>
    <property type="match status" value="1"/>
</dbReference>
<comment type="catalytic activity">
    <reaction evidence="1">
        <text>ATP + protein L-histidine = ADP + protein N-phospho-L-histidine.</text>
        <dbReference type="EC" id="2.7.13.3"/>
    </reaction>
</comment>
<dbReference type="GO" id="GO:0006355">
    <property type="term" value="P:regulation of DNA-templated transcription"/>
    <property type="evidence" value="ECO:0007669"/>
    <property type="project" value="InterPro"/>
</dbReference>
<evidence type="ECO:0000256" key="13">
    <source>
        <dbReference type="PROSITE-ProRule" id="PRU00169"/>
    </source>
</evidence>
<evidence type="ECO:0000313" key="20">
    <source>
        <dbReference type="EMBL" id="AEF99558.1"/>
    </source>
</evidence>
<evidence type="ECO:0000256" key="5">
    <source>
        <dbReference type="ARBA" id="ARBA00022679"/>
    </source>
</evidence>
<dbReference type="InterPro" id="IPR011009">
    <property type="entry name" value="Kinase-like_dom_sf"/>
</dbReference>
<dbReference type="PROSITE" id="PS50109">
    <property type="entry name" value="HIS_KIN"/>
    <property type="match status" value="1"/>
</dbReference>
<feature type="domain" description="PAC" evidence="19">
    <location>
        <begin position="1660"/>
        <end position="1711"/>
    </location>
</feature>
<dbReference type="SUPFAM" id="SSF55785">
    <property type="entry name" value="PYP-like sensor domain (PAS domain)"/>
    <property type="match status" value="3"/>
</dbReference>
<feature type="modified residue" description="4-aspartylphosphate" evidence="13">
    <location>
        <position position="2161"/>
    </location>
</feature>
<dbReference type="PROSITE" id="PS50113">
    <property type="entry name" value="PAC"/>
    <property type="match status" value="3"/>
</dbReference>
<organism evidence="20 21">
    <name type="scientific">Methylomonas methanica (strain DSM 25384 / MC09)</name>
    <dbReference type="NCBI Taxonomy" id="857087"/>
    <lineage>
        <taxon>Bacteria</taxon>
        <taxon>Pseudomonadati</taxon>
        <taxon>Pseudomonadota</taxon>
        <taxon>Gammaproteobacteria</taxon>
        <taxon>Methylococcales</taxon>
        <taxon>Methylococcaceae</taxon>
        <taxon>Methylomonas</taxon>
    </lineage>
</organism>
<gene>
    <name evidence="20" type="ordered locus">Metme_1124</name>
</gene>
<feature type="domain" description="PAS" evidence="18">
    <location>
        <begin position="1708"/>
        <end position="1752"/>
    </location>
</feature>
<dbReference type="CDD" id="cd17546">
    <property type="entry name" value="REC_hyHK_CKI1_RcsC-like"/>
    <property type="match status" value="1"/>
</dbReference>
<dbReference type="Pfam" id="PF00512">
    <property type="entry name" value="HisKA"/>
    <property type="match status" value="1"/>
</dbReference>
<comment type="subcellular location">
    <subcellularLocation>
        <location evidence="2">Membrane</location>
    </subcellularLocation>
</comment>
<evidence type="ECO:0000259" key="15">
    <source>
        <dbReference type="PROSITE" id="PS50011"/>
    </source>
</evidence>
<dbReference type="InterPro" id="IPR001610">
    <property type="entry name" value="PAC"/>
</dbReference>
<evidence type="ECO:0000259" key="16">
    <source>
        <dbReference type="PROSITE" id="PS50109"/>
    </source>
</evidence>
<dbReference type="SUPFAM" id="SSF55781">
    <property type="entry name" value="GAF domain-like"/>
    <property type="match status" value="1"/>
</dbReference>
<dbReference type="SUPFAM" id="SSF52540">
    <property type="entry name" value="P-loop containing nucleoside triphosphate hydrolases"/>
    <property type="match status" value="1"/>
</dbReference>
<dbReference type="EMBL" id="CP002738">
    <property type="protein sequence ID" value="AEF99558.1"/>
    <property type="molecule type" value="Genomic_DNA"/>
</dbReference>
<dbReference type="SMART" id="SM00388">
    <property type="entry name" value="HisKA"/>
    <property type="match status" value="1"/>
</dbReference>
<protein>
    <recommendedName>
        <fullName evidence="3">histidine kinase</fullName>
        <ecNumber evidence="3">2.7.13.3</ecNumber>
    </recommendedName>
</protein>
<dbReference type="Pfam" id="PF01590">
    <property type="entry name" value="GAF"/>
    <property type="match status" value="1"/>
</dbReference>
<dbReference type="eggNOG" id="COG2205">
    <property type="taxonomic scope" value="Bacteria"/>
</dbReference>
<dbReference type="STRING" id="857087.Metme_1124"/>
<dbReference type="RefSeq" id="WP_013817823.1">
    <property type="nucleotide sequence ID" value="NC_015572.1"/>
</dbReference>
<feature type="domain" description="PAS" evidence="18">
    <location>
        <begin position="1581"/>
        <end position="1657"/>
    </location>
</feature>
<dbReference type="eggNOG" id="COG2202">
    <property type="taxonomic scope" value="Bacteria"/>
</dbReference>
<dbReference type="InterPro" id="IPR003661">
    <property type="entry name" value="HisK_dim/P_dom"/>
</dbReference>
<dbReference type="InterPro" id="IPR036097">
    <property type="entry name" value="HisK_dim/P_sf"/>
</dbReference>
<dbReference type="Gene3D" id="3.30.450.20">
    <property type="entry name" value="PAS domain"/>
    <property type="match status" value="3"/>
</dbReference>
<dbReference type="SMART" id="SM00448">
    <property type="entry name" value="REC"/>
    <property type="match status" value="1"/>
</dbReference>
<reference evidence="20 21" key="1">
    <citation type="journal article" date="2011" name="J. Bacteriol.">
        <title>Complete Genome Sequence of the Aerobic Marine Methanotroph Methylomonas methanica MC09.</title>
        <authorList>
            <person name="Boden R."/>
            <person name="Cunliffe M."/>
            <person name="Scanlan J."/>
            <person name="Moussard H."/>
            <person name="Kits K.D."/>
            <person name="Klotz M.G."/>
            <person name="Jetten M.S."/>
            <person name="Vuilleumier S."/>
            <person name="Han J."/>
            <person name="Peters L."/>
            <person name="Mikhailova N."/>
            <person name="Teshima H."/>
            <person name="Tapia R."/>
            <person name="Kyrpides N."/>
            <person name="Ivanova N."/>
            <person name="Pagani I."/>
            <person name="Cheng J.F."/>
            <person name="Goodwin L."/>
            <person name="Han C."/>
            <person name="Hauser L."/>
            <person name="Land M.L."/>
            <person name="Lapidus A."/>
            <person name="Lucas S."/>
            <person name="Pitluck S."/>
            <person name="Woyke T."/>
            <person name="Stein L."/>
            <person name="Murrell J.C."/>
        </authorList>
    </citation>
    <scope>NUCLEOTIDE SEQUENCE [LARGE SCALE GENOMIC DNA]</scope>
    <source>
        <strain evidence="20 21">MC09</strain>
    </source>
</reference>
<dbReference type="PROSITE" id="PS50110">
    <property type="entry name" value="RESPONSE_REGULATORY"/>
    <property type="match status" value="1"/>
</dbReference>
<keyword evidence="7" id="KW-0547">Nucleotide-binding</keyword>
<name>F9ZVT0_METMM</name>
<evidence type="ECO:0000256" key="14">
    <source>
        <dbReference type="SAM" id="Coils"/>
    </source>
</evidence>
<evidence type="ECO:0000256" key="1">
    <source>
        <dbReference type="ARBA" id="ARBA00000085"/>
    </source>
</evidence>
<reference evidence="21" key="3">
    <citation type="submission" date="2011-05" db="EMBL/GenBank/DDBJ databases">
        <title>Complete sequence of Methylomonas methanica MC09.</title>
        <authorList>
            <consortium name="US DOE Joint Genome Institute"/>
            <person name="Lucas S."/>
            <person name="Han J."/>
            <person name="Lapidus A."/>
            <person name="Cheng J.-F."/>
            <person name="Goodwin L."/>
            <person name="Pitluck S."/>
            <person name="Peters L."/>
            <person name="Mikhailova N."/>
            <person name="Teshima H."/>
            <person name="Han C."/>
            <person name="Tapia R."/>
            <person name="Land M."/>
            <person name="Hauser L."/>
            <person name="Kyrpides N."/>
            <person name="Ivanova N."/>
            <person name="Pagani I."/>
            <person name="Stein L."/>
            <person name="Woyke T."/>
        </authorList>
    </citation>
    <scope>NUCLEOTIDE SEQUENCE [LARGE SCALE GENOMIC DNA]</scope>
    <source>
        <strain evidence="21">MC09</strain>
    </source>
</reference>
<dbReference type="InterPro" id="IPR001789">
    <property type="entry name" value="Sig_transdc_resp-reg_receiver"/>
</dbReference>
<dbReference type="InterPro" id="IPR053159">
    <property type="entry name" value="Hybrid_Histidine_Kinase"/>
</dbReference>
<dbReference type="EC" id="2.7.13.3" evidence="3"/>
<dbReference type="Pfam" id="PF08447">
    <property type="entry name" value="PAS_3"/>
    <property type="match status" value="1"/>
</dbReference>